<feature type="non-terminal residue" evidence="4">
    <location>
        <position position="110"/>
    </location>
</feature>
<evidence type="ECO:0000259" key="3">
    <source>
        <dbReference type="SMART" id="SM00921"/>
    </source>
</evidence>
<dbReference type="SMART" id="SM00921">
    <property type="entry name" value="MHC_II_beta"/>
    <property type="match status" value="1"/>
</dbReference>
<dbReference type="InterPro" id="IPR000353">
    <property type="entry name" value="MHC_II_b_N"/>
</dbReference>
<evidence type="ECO:0000313" key="4">
    <source>
        <dbReference type="EMBL" id="MEQ2256978.1"/>
    </source>
</evidence>
<feature type="signal peptide" evidence="2">
    <location>
        <begin position="1"/>
        <end position="21"/>
    </location>
</feature>
<sequence length="110" mass="12562">MVSSILCRCFLLSITVNSAGGFMEYMVNRCVFNSTDPKDIRYIYSDFNNKKEIVRFDSSLGKYVGYTELGVKTAEKWNNDLSELARMRALKEAYCLPNVDIDYQSALSKS</sequence>
<dbReference type="SUPFAM" id="SSF54452">
    <property type="entry name" value="MHC antigen-recognition domain"/>
    <property type="match status" value="1"/>
</dbReference>
<keyword evidence="5" id="KW-1185">Reference proteome</keyword>
<proteinExistence type="predicted"/>
<accession>A0ABV0VKY7</accession>
<dbReference type="EMBL" id="JAHRIQ010108502">
    <property type="protein sequence ID" value="MEQ2256978.1"/>
    <property type="molecule type" value="Genomic_DNA"/>
</dbReference>
<protein>
    <recommendedName>
        <fullName evidence="3">MHC class II beta chain N-terminal domain-containing protein</fullName>
    </recommendedName>
</protein>
<evidence type="ECO:0000256" key="1">
    <source>
        <dbReference type="ARBA" id="ARBA00023180"/>
    </source>
</evidence>
<evidence type="ECO:0000313" key="5">
    <source>
        <dbReference type="Proteomes" id="UP001482620"/>
    </source>
</evidence>
<dbReference type="Gene3D" id="3.10.320.10">
    <property type="entry name" value="Class II Histocompatibility Antigen, M Beta Chain, Chain B, domain 1"/>
    <property type="match status" value="1"/>
</dbReference>
<feature type="domain" description="MHC class II beta chain N-terminal" evidence="3">
    <location>
        <begin position="28"/>
        <end position="103"/>
    </location>
</feature>
<dbReference type="Proteomes" id="UP001482620">
    <property type="component" value="Unassembled WGS sequence"/>
</dbReference>
<feature type="chain" id="PRO_5046592615" description="MHC class II beta chain N-terminal domain-containing protein" evidence="2">
    <location>
        <begin position="22"/>
        <end position="110"/>
    </location>
</feature>
<gene>
    <name evidence="4" type="ORF">ILYODFUR_029605</name>
</gene>
<dbReference type="InterPro" id="IPR011162">
    <property type="entry name" value="MHC_I/II-like_Ag-recog"/>
</dbReference>
<organism evidence="4 5">
    <name type="scientific">Ilyodon furcidens</name>
    <name type="common">goldbreast splitfin</name>
    <dbReference type="NCBI Taxonomy" id="33524"/>
    <lineage>
        <taxon>Eukaryota</taxon>
        <taxon>Metazoa</taxon>
        <taxon>Chordata</taxon>
        <taxon>Craniata</taxon>
        <taxon>Vertebrata</taxon>
        <taxon>Euteleostomi</taxon>
        <taxon>Actinopterygii</taxon>
        <taxon>Neopterygii</taxon>
        <taxon>Teleostei</taxon>
        <taxon>Neoteleostei</taxon>
        <taxon>Acanthomorphata</taxon>
        <taxon>Ovalentaria</taxon>
        <taxon>Atherinomorphae</taxon>
        <taxon>Cyprinodontiformes</taxon>
        <taxon>Goodeidae</taxon>
        <taxon>Ilyodon</taxon>
    </lineage>
</organism>
<reference evidence="4 5" key="1">
    <citation type="submission" date="2021-06" db="EMBL/GenBank/DDBJ databases">
        <authorList>
            <person name="Palmer J.M."/>
        </authorList>
    </citation>
    <scope>NUCLEOTIDE SEQUENCE [LARGE SCALE GENOMIC DNA]</scope>
    <source>
        <strain evidence="5">if_2019</strain>
        <tissue evidence="4">Muscle</tissue>
    </source>
</reference>
<keyword evidence="1" id="KW-0325">Glycoprotein</keyword>
<keyword evidence="2" id="KW-0732">Signal</keyword>
<dbReference type="InterPro" id="IPR014745">
    <property type="entry name" value="MHC_II_a/b_N"/>
</dbReference>
<name>A0ABV0VKY7_9TELE</name>
<evidence type="ECO:0000256" key="2">
    <source>
        <dbReference type="SAM" id="SignalP"/>
    </source>
</evidence>
<comment type="caution">
    <text evidence="4">The sequence shown here is derived from an EMBL/GenBank/DDBJ whole genome shotgun (WGS) entry which is preliminary data.</text>
</comment>
<dbReference type="Pfam" id="PF00969">
    <property type="entry name" value="MHC_II_beta"/>
    <property type="match status" value="1"/>
</dbReference>